<protein>
    <submittedName>
        <fullName evidence="1">Uncharacterized protein</fullName>
    </submittedName>
</protein>
<sequence length="19" mass="1981">MKIITTLEGGVSLDCSSVK</sequence>
<dbReference type="AlphaFoldDB" id="A0A7J8P9Z1"/>
<evidence type="ECO:0000313" key="1">
    <source>
        <dbReference type="EMBL" id="MBA0585994.1"/>
    </source>
</evidence>
<accession>A0A7J8P9Z1</accession>
<reference evidence="1 2" key="1">
    <citation type="journal article" date="2019" name="Genome Biol. Evol.">
        <title>Insights into the evolution of the New World diploid cottons (Gossypium, subgenus Houzingenia) based on genome sequencing.</title>
        <authorList>
            <person name="Grover C.E."/>
            <person name="Arick M.A. 2nd"/>
            <person name="Thrash A."/>
            <person name="Conover J.L."/>
            <person name="Sanders W.S."/>
            <person name="Peterson D.G."/>
            <person name="Frelichowski J.E."/>
            <person name="Scheffler J.A."/>
            <person name="Scheffler B.E."/>
            <person name="Wendel J.F."/>
        </authorList>
    </citation>
    <scope>NUCLEOTIDE SEQUENCE [LARGE SCALE GENOMIC DNA]</scope>
    <source>
        <strain evidence="1">8</strain>
        <tissue evidence="1">Leaf</tissue>
    </source>
</reference>
<gene>
    <name evidence="1" type="ORF">Gorai_016750</name>
</gene>
<proteinExistence type="predicted"/>
<evidence type="ECO:0000313" key="2">
    <source>
        <dbReference type="Proteomes" id="UP000593578"/>
    </source>
</evidence>
<dbReference type="Proteomes" id="UP000593578">
    <property type="component" value="Unassembled WGS sequence"/>
</dbReference>
<comment type="caution">
    <text evidence="1">The sequence shown here is derived from an EMBL/GenBank/DDBJ whole genome shotgun (WGS) entry which is preliminary data.</text>
</comment>
<organism evidence="1 2">
    <name type="scientific">Gossypium raimondii</name>
    <name type="common">Peruvian cotton</name>
    <name type="synonym">Gossypium klotzschianum subsp. raimondii</name>
    <dbReference type="NCBI Taxonomy" id="29730"/>
    <lineage>
        <taxon>Eukaryota</taxon>
        <taxon>Viridiplantae</taxon>
        <taxon>Streptophyta</taxon>
        <taxon>Embryophyta</taxon>
        <taxon>Tracheophyta</taxon>
        <taxon>Spermatophyta</taxon>
        <taxon>Magnoliopsida</taxon>
        <taxon>eudicotyledons</taxon>
        <taxon>Gunneridae</taxon>
        <taxon>Pentapetalae</taxon>
        <taxon>rosids</taxon>
        <taxon>malvids</taxon>
        <taxon>Malvales</taxon>
        <taxon>Malvaceae</taxon>
        <taxon>Malvoideae</taxon>
        <taxon>Gossypium</taxon>
    </lineage>
</organism>
<feature type="non-terminal residue" evidence="1">
    <location>
        <position position="19"/>
    </location>
</feature>
<dbReference type="EMBL" id="JABEZZ010000005">
    <property type="protein sequence ID" value="MBA0585994.1"/>
    <property type="molecule type" value="Genomic_DNA"/>
</dbReference>
<name>A0A7J8P9Z1_GOSRA</name>